<dbReference type="PANTHER" id="PTHR38706:SF3">
    <property type="entry name" value="SI:CH211-198C19.1"/>
    <property type="match status" value="1"/>
</dbReference>
<dbReference type="PANTHER" id="PTHR38706">
    <property type="entry name" value="SI:CH211-198C19.1-RELATED"/>
    <property type="match status" value="1"/>
</dbReference>
<sequence length="559" mass="64595">METVSLKRIKTNIPNPIGNLCSSFQNNSFPKSRLVFVNRLSSFTTYTSAFIMEWTRFLCCLALFVVCANAATIEILHKIEDLKSKKFGHEYPRHGLLLLHWLANHISISQSEDILLHFDPGRQDYGFHYYNSTNNTSTTLPYLDDSSDRVYYSLGSLSSKAVRTKLPPYVTQDYYNALEDPKRDLDRIVLRVQRSSPRQADKVYITQAVTNEQEADYDPDETFEISTRLLTQVQILKTPLDLLQTLESHVTGTQNSDDPRLVLSKEKLLNHLKYSDKHLQSIFEDPGVRWLLILAGYDLDNRYNIHKKTWFCSTDEPIQHDQISSDPETLCESHSTVKIEVKSTQDGYARIIWSGLPKNILKLNTTVVLFSSDTSTELQRFTELQGQASGSYDTYLALNHGIQPRLVTYSFAFEHGFIGLRYSIIWRGPQFDEANRVIPTKITGYNANLQLYTVYGYACARIYIKSSFTDWKKKFAGSWVSFYTNDQDPDHKYTHYQWVTNFKKVDDTKEYLIYDYVTVCSQKKTRRYRTADLSVVCPECQVLKWRGEDCFVVSFSSSS</sequence>
<dbReference type="EMBL" id="VFJC01000029">
    <property type="protein sequence ID" value="KAB5518596.1"/>
    <property type="molecule type" value="Genomic_DNA"/>
</dbReference>
<protein>
    <submittedName>
        <fullName evidence="2">Uncharacterized protein</fullName>
    </submittedName>
</protein>
<feature type="transmembrane region" description="Helical" evidence="1">
    <location>
        <begin position="54"/>
        <end position="76"/>
    </location>
</feature>
<keyword evidence="3" id="KW-1185">Reference proteome</keyword>
<dbReference type="Proteomes" id="UP000327468">
    <property type="component" value="Chromosome 28"/>
</dbReference>
<reference evidence="2 3" key="1">
    <citation type="submission" date="2019-06" db="EMBL/GenBank/DDBJ databases">
        <title>A chromosome-scale genome assembly of the striped catfish, Pangasianodon hypophthalmus.</title>
        <authorList>
            <person name="Wen M."/>
            <person name="Zahm M."/>
            <person name="Roques C."/>
            <person name="Cabau C."/>
            <person name="Klopp C."/>
            <person name="Donnadieu C."/>
            <person name="Jouanno E."/>
            <person name="Avarre J.-C."/>
            <person name="Campet M."/>
            <person name="Ha T.T.T."/>
            <person name="Dugue R."/>
            <person name="Lampietro C."/>
            <person name="Louis A."/>
            <person name="Herpin A."/>
            <person name="Echchiki A."/>
            <person name="Berthelot C."/>
            <person name="Parey E."/>
            <person name="Roest-Crollius H."/>
            <person name="Braasch I."/>
            <person name="Postlethwait J."/>
            <person name="Bobe J."/>
            <person name="Montfort J."/>
            <person name="Bouchez O."/>
            <person name="Begum T."/>
            <person name="Schartl M."/>
            <person name="Guiguen Y."/>
        </authorList>
    </citation>
    <scope>NUCLEOTIDE SEQUENCE [LARGE SCALE GENOMIC DNA]</scope>
    <source>
        <strain evidence="2 3">Indonesia</strain>
        <tissue evidence="2">Blood</tissue>
    </source>
</reference>
<gene>
    <name evidence="2" type="ORF">PHYPO_G00167820</name>
</gene>
<organism evidence="2 3">
    <name type="scientific">Pangasianodon hypophthalmus</name>
    <name type="common">Striped catfish</name>
    <name type="synonym">Helicophagus hypophthalmus</name>
    <dbReference type="NCBI Taxonomy" id="310915"/>
    <lineage>
        <taxon>Eukaryota</taxon>
        <taxon>Metazoa</taxon>
        <taxon>Chordata</taxon>
        <taxon>Craniata</taxon>
        <taxon>Vertebrata</taxon>
        <taxon>Euteleostomi</taxon>
        <taxon>Actinopterygii</taxon>
        <taxon>Neopterygii</taxon>
        <taxon>Teleostei</taxon>
        <taxon>Ostariophysi</taxon>
        <taxon>Siluriformes</taxon>
        <taxon>Pangasiidae</taxon>
        <taxon>Pangasianodon</taxon>
    </lineage>
</organism>
<evidence type="ECO:0000256" key="1">
    <source>
        <dbReference type="SAM" id="Phobius"/>
    </source>
</evidence>
<keyword evidence="1" id="KW-0472">Membrane</keyword>
<keyword evidence="1" id="KW-1133">Transmembrane helix</keyword>
<proteinExistence type="predicted"/>
<keyword evidence="1" id="KW-0812">Transmembrane</keyword>
<name>A0A5N5JJ42_PANHP</name>
<evidence type="ECO:0000313" key="2">
    <source>
        <dbReference type="EMBL" id="KAB5518596.1"/>
    </source>
</evidence>
<comment type="caution">
    <text evidence="2">The sequence shown here is derived from an EMBL/GenBank/DDBJ whole genome shotgun (WGS) entry which is preliminary data.</text>
</comment>
<dbReference type="AlphaFoldDB" id="A0A5N5JJ42"/>
<accession>A0A5N5JJ42</accession>
<evidence type="ECO:0000313" key="3">
    <source>
        <dbReference type="Proteomes" id="UP000327468"/>
    </source>
</evidence>